<organism evidence="2 3">
    <name type="scientific">Mycena venus</name>
    <dbReference type="NCBI Taxonomy" id="2733690"/>
    <lineage>
        <taxon>Eukaryota</taxon>
        <taxon>Fungi</taxon>
        <taxon>Dikarya</taxon>
        <taxon>Basidiomycota</taxon>
        <taxon>Agaricomycotina</taxon>
        <taxon>Agaricomycetes</taxon>
        <taxon>Agaricomycetidae</taxon>
        <taxon>Agaricales</taxon>
        <taxon>Marasmiineae</taxon>
        <taxon>Mycenaceae</taxon>
        <taxon>Mycena</taxon>
    </lineage>
</organism>
<keyword evidence="3" id="KW-1185">Reference proteome</keyword>
<accession>A0A8H6Y548</accession>
<dbReference type="AlphaFoldDB" id="A0A8H6Y548"/>
<proteinExistence type="predicted"/>
<protein>
    <submittedName>
        <fullName evidence="2">Uncharacterized protein</fullName>
    </submittedName>
</protein>
<sequence length="253" mass="26392">MLFYLTLVAVLAALALDPSAKASFAASPQRPNVRDANNLPLTNAKRLALGLPLLPPRRAPTPRGTAAGSSVSILPPVVHTCNILVQDASTGQPLGYISPTLADGSRYATVQTSPVGALSVTFSASATSHTQLTLQAINGDPDLPILAAYVSAGSPSSTDLGPDRAGIARLIARAPPEPSASRRGVIIAPAYSHSETTIWSYDLVSQALTAQWTNSDGSTPQTLIYYDASAPLFFLSRQTGLDGPNQLVTFKCL</sequence>
<feature type="chain" id="PRO_5034542267" evidence="1">
    <location>
        <begin position="23"/>
        <end position="253"/>
    </location>
</feature>
<dbReference type="OrthoDB" id="4584900at2759"/>
<keyword evidence="1" id="KW-0732">Signal</keyword>
<evidence type="ECO:0000313" key="2">
    <source>
        <dbReference type="EMBL" id="KAF7352069.1"/>
    </source>
</evidence>
<evidence type="ECO:0000256" key="1">
    <source>
        <dbReference type="SAM" id="SignalP"/>
    </source>
</evidence>
<reference evidence="2" key="1">
    <citation type="submission" date="2020-05" db="EMBL/GenBank/DDBJ databases">
        <title>Mycena genomes resolve the evolution of fungal bioluminescence.</title>
        <authorList>
            <person name="Tsai I.J."/>
        </authorList>
    </citation>
    <scope>NUCLEOTIDE SEQUENCE</scope>
    <source>
        <strain evidence="2">CCC161011</strain>
    </source>
</reference>
<gene>
    <name evidence="2" type="ORF">MVEN_01169700</name>
</gene>
<comment type="caution">
    <text evidence="2">The sequence shown here is derived from an EMBL/GenBank/DDBJ whole genome shotgun (WGS) entry which is preliminary data.</text>
</comment>
<dbReference type="Proteomes" id="UP000620124">
    <property type="component" value="Unassembled WGS sequence"/>
</dbReference>
<dbReference type="EMBL" id="JACAZI010000009">
    <property type="protein sequence ID" value="KAF7352069.1"/>
    <property type="molecule type" value="Genomic_DNA"/>
</dbReference>
<evidence type="ECO:0000313" key="3">
    <source>
        <dbReference type="Proteomes" id="UP000620124"/>
    </source>
</evidence>
<feature type="signal peptide" evidence="1">
    <location>
        <begin position="1"/>
        <end position="22"/>
    </location>
</feature>
<name>A0A8H6Y548_9AGAR</name>